<dbReference type="InterPro" id="IPR011009">
    <property type="entry name" value="Kinase-like_dom_sf"/>
</dbReference>
<dbReference type="InterPro" id="IPR008271">
    <property type="entry name" value="Ser/Thr_kinase_AS"/>
</dbReference>
<comment type="caution">
    <text evidence="2">The sequence shown here is derived from an EMBL/GenBank/DDBJ whole genome shotgun (WGS) entry which is preliminary data.</text>
</comment>
<sequence length="380" mass="44538">AYHSPPYQEITRLAKGGNGTVDLAINLNCRDRCELVAIKTVHRNDTQPTPPEFQTLRFLGPHKNIVECHMFYNDPLDPTSQKIVFEYCSMGDLWDYAQTFDSAIPEMFLWNVFQQVSNALREIHRKGVVHGDLKPLNILVIPPYPGSRDPVLKIADFGTAQHHPDRNIPRAHVGTWKFNPPESTRTFGPETDIWALGVMIHMLATDEVPYFRREIHANSASEWFRYNCCFVPFQTPEIEHYIEFCFWLAQHPVSIIRIDKLHTWSTSERSAIRSKLLNYFMMRCLDTEWRTRIRASELHRFTAILEVFAQELSENEMDEVLDSFDDGRDKTWNQIKRVTDSFVVEQLYLAVDKRFRQLGNPKIMRIARYLPRLMDNNDFE</sequence>
<dbReference type="GO" id="GO:0004674">
    <property type="term" value="F:protein serine/threonine kinase activity"/>
    <property type="evidence" value="ECO:0007669"/>
    <property type="project" value="TreeGrafter"/>
</dbReference>
<dbReference type="Gene3D" id="1.10.510.10">
    <property type="entry name" value="Transferase(Phosphotransferase) domain 1"/>
    <property type="match status" value="1"/>
</dbReference>
<dbReference type="OrthoDB" id="310217at2759"/>
<dbReference type="PROSITE" id="PS00108">
    <property type="entry name" value="PROTEIN_KINASE_ST"/>
    <property type="match status" value="1"/>
</dbReference>
<protein>
    <submittedName>
        <fullName evidence="2">Kinase-like domain-containing protein</fullName>
    </submittedName>
</protein>
<dbReference type="GO" id="GO:0005524">
    <property type="term" value="F:ATP binding"/>
    <property type="evidence" value="ECO:0007669"/>
    <property type="project" value="InterPro"/>
</dbReference>
<evidence type="ECO:0000259" key="1">
    <source>
        <dbReference type="PROSITE" id="PS50011"/>
    </source>
</evidence>
<feature type="non-terminal residue" evidence="2">
    <location>
        <position position="1"/>
    </location>
</feature>
<dbReference type="AlphaFoldDB" id="A0A9P9E1X9"/>
<organism evidence="2 3">
    <name type="scientific">Dendryphion nanum</name>
    <dbReference type="NCBI Taxonomy" id="256645"/>
    <lineage>
        <taxon>Eukaryota</taxon>
        <taxon>Fungi</taxon>
        <taxon>Dikarya</taxon>
        <taxon>Ascomycota</taxon>
        <taxon>Pezizomycotina</taxon>
        <taxon>Dothideomycetes</taxon>
        <taxon>Pleosporomycetidae</taxon>
        <taxon>Pleosporales</taxon>
        <taxon>Torulaceae</taxon>
        <taxon>Dendryphion</taxon>
    </lineage>
</organism>
<dbReference type="SUPFAM" id="SSF56112">
    <property type="entry name" value="Protein kinase-like (PK-like)"/>
    <property type="match status" value="1"/>
</dbReference>
<feature type="domain" description="Protein kinase" evidence="1">
    <location>
        <begin position="7"/>
        <end position="302"/>
    </location>
</feature>
<gene>
    <name evidence="2" type="ORF">B0J11DRAFT_603719</name>
</gene>
<dbReference type="PROSITE" id="PS50011">
    <property type="entry name" value="PROTEIN_KINASE_DOM"/>
    <property type="match status" value="1"/>
</dbReference>
<accession>A0A9P9E1X9</accession>
<keyword evidence="3" id="KW-1185">Reference proteome</keyword>
<dbReference type="InterPro" id="IPR000719">
    <property type="entry name" value="Prot_kinase_dom"/>
</dbReference>
<dbReference type="EMBL" id="JAGMWT010000005">
    <property type="protein sequence ID" value="KAH7128486.1"/>
    <property type="molecule type" value="Genomic_DNA"/>
</dbReference>
<dbReference type="PANTHER" id="PTHR24359">
    <property type="entry name" value="SERINE/THREONINE-PROTEIN KINASE SBK1"/>
    <property type="match status" value="1"/>
</dbReference>
<dbReference type="SMART" id="SM00220">
    <property type="entry name" value="S_TKc"/>
    <property type="match status" value="1"/>
</dbReference>
<dbReference type="PANTHER" id="PTHR24359:SF1">
    <property type="entry name" value="INHIBITOR OF NUCLEAR FACTOR KAPPA-B KINASE EPSILON SUBUNIT HOMOLOG 1-RELATED"/>
    <property type="match status" value="1"/>
</dbReference>
<reference evidence="2" key="1">
    <citation type="journal article" date="2021" name="Nat. Commun.">
        <title>Genetic determinants of endophytism in the Arabidopsis root mycobiome.</title>
        <authorList>
            <person name="Mesny F."/>
            <person name="Miyauchi S."/>
            <person name="Thiergart T."/>
            <person name="Pickel B."/>
            <person name="Atanasova L."/>
            <person name="Karlsson M."/>
            <person name="Huettel B."/>
            <person name="Barry K.W."/>
            <person name="Haridas S."/>
            <person name="Chen C."/>
            <person name="Bauer D."/>
            <person name="Andreopoulos W."/>
            <person name="Pangilinan J."/>
            <person name="LaButti K."/>
            <person name="Riley R."/>
            <person name="Lipzen A."/>
            <person name="Clum A."/>
            <person name="Drula E."/>
            <person name="Henrissat B."/>
            <person name="Kohler A."/>
            <person name="Grigoriev I.V."/>
            <person name="Martin F.M."/>
            <person name="Hacquard S."/>
        </authorList>
    </citation>
    <scope>NUCLEOTIDE SEQUENCE</scope>
    <source>
        <strain evidence="2">MPI-CAGE-CH-0243</strain>
    </source>
</reference>
<dbReference type="Pfam" id="PF00069">
    <property type="entry name" value="Pkinase"/>
    <property type="match status" value="1"/>
</dbReference>
<keyword evidence="2" id="KW-0808">Transferase</keyword>
<keyword evidence="2" id="KW-0418">Kinase</keyword>
<proteinExistence type="predicted"/>
<dbReference type="CDD" id="cd00180">
    <property type="entry name" value="PKc"/>
    <property type="match status" value="1"/>
</dbReference>
<evidence type="ECO:0000313" key="3">
    <source>
        <dbReference type="Proteomes" id="UP000700596"/>
    </source>
</evidence>
<name>A0A9P9E1X9_9PLEO</name>
<evidence type="ECO:0000313" key="2">
    <source>
        <dbReference type="EMBL" id="KAH7128486.1"/>
    </source>
</evidence>
<dbReference type="Proteomes" id="UP000700596">
    <property type="component" value="Unassembled WGS sequence"/>
</dbReference>